<comment type="caution">
    <text evidence="1">The sequence shown here is derived from an EMBL/GenBank/DDBJ whole genome shotgun (WGS) entry which is preliminary data.</text>
</comment>
<dbReference type="InterPro" id="IPR002838">
    <property type="entry name" value="AIM24"/>
</dbReference>
<dbReference type="InterPro" id="IPR036983">
    <property type="entry name" value="AIM24_sf"/>
</dbReference>
<sequence length="265" mass="28642">MLSHEIDYEIIGDDMQVVEVELDPEETVIAEAGTMNWMDNGISFEAKMGDGTEVDKSILGKIFGAGKRAITGESIFMTHFTNRDYDKKKIAFAAPYPGKIIALELSKLPQNQFTCQKDAFLCAALGTKVDITFNKRFGSGLFGGEGFILQKLSGDGRAFVHAGGTVVKKELNNEKLKVDTGCLVGFTAGIDYNIERAGELKSMLFGGEGLFLATLEGTGTVYLQSLPFSRLADRIIKSAPRLSGNQKGEGSVLGQIGNMLDGDNF</sequence>
<accession>A0A4R6LFN3</accession>
<name>A0A4R6LFN3_9FIRM</name>
<organism evidence="1 2">
    <name type="scientific">Halanaerobium saccharolyticum</name>
    <dbReference type="NCBI Taxonomy" id="43595"/>
    <lineage>
        <taxon>Bacteria</taxon>
        <taxon>Bacillati</taxon>
        <taxon>Bacillota</taxon>
        <taxon>Clostridia</taxon>
        <taxon>Halanaerobiales</taxon>
        <taxon>Halanaerobiaceae</taxon>
        <taxon>Halanaerobium</taxon>
    </lineage>
</organism>
<evidence type="ECO:0000313" key="2">
    <source>
        <dbReference type="Proteomes" id="UP000295064"/>
    </source>
</evidence>
<dbReference type="EMBL" id="SNWX01000029">
    <property type="protein sequence ID" value="TDO78326.1"/>
    <property type="molecule type" value="Genomic_DNA"/>
</dbReference>
<proteinExistence type="predicted"/>
<dbReference type="RefSeq" id="WP_133515976.1">
    <property type="nucleotide sequence ID" value="NZ_SNWX01000029.1"/>
</dbReference>
<reference evidence="1 2" key="1">
    <citation type="submission" date="2019-03" db="EMBL/GenBank/DDBJ databases">
        <title>Subsurface microbial communities from deep shales in Ohio and West Virginia, USA.</title>
        <authorList>
            <person name="Wrighton K."/>
        </authorList>
    </citation>
    <scope>NUCLEOTIDE SEQUENCE [LARGE SCALE GENOMIC DNA]</scope>
    <source>
        <strain evidence="1 2">MA284_T2</strain>
    </source>
</reference>
<dbReference type="Gene3D" id="3.60.160.10">
    <property type="entry name" value="Mitochondrial biogenesis AIM24"/>
    <property type="match status" value="1"/>
</dbReference>
<dbReference type="Proteomes" id="UP000295064">
    <property type="component" value="Unassembled WGS sequence"/>
</dbReference>
<evidence type="ECO:0000313" key="1">
    <source>
        <dbReference type="EMBL" id="TDO78326.1"/>
    </source>
</evidence>
<gene>
    <name evidence="1" type="ORF">DFR79_12932</name>
</gene>
<dbReference type="SUPFAM" id="SSF51219">
    <property type="entry name" value="TRAP-like"/>
    <property type="match status" value="1"/>
</dbReference>
<dbReference type="OrthoDB" id="9779518at2"/>
<dbReference type="PANTHER" id="PTHR43657">
    <property type="entry name" value="TRYPTOPHAN RNA-BINDING ATTENUATOR PROTEIN-LIKE PROTEIN"/>
    <property type="match status" value="1"/>
</dbReference>
<dbReference type="AlphaFoldDB" id="A0A4R6LFN3"/>
<dbReference type="NCBIfam" id="TIGR00266">
    <property type="entry name" value="TIGR00266 family protein"/>
    <property type="match status" value="1"/>
</dbReference>
<dbReference type="InterPro" id="IPR016031">
    <property type="entry name" value="Trp_RNA-bd_attenuator-like_dom"/>
</dbReference>
<dbReference type="Pfam" id="PF01987">
    <property type="entry name" value="AIM24"/>
    <property type="match status" value="1"/>
</dbReference>
<dbReference type="PANTHER" id="PTHR43657:SF1">
    <property type="entry name" value="ALTERED INHERITANCE OF MITOCHONDRIA PROTEIN 24, MITOCHONDRIAL"/>
    <property type="match status" value="1"/>
</dbReference>
<protein>
    <submittedName>
        <fullName evidence="1">Uncharacterized protein (TIGR00266 family)</fullName>
    </submittedName>
</protein>